<keyword evidence="5 7" id="KW-0560">Oxidoreductase</keyword>
<feature type="binding site" evidence="8">
    <location>
        <position position="64"/>
    </location>
    <ligand>
        <name>FMN</name>
        <dbReference type="ChEBI" id="CHEBI:58210"/>
        <note>ligand shared between dimeric partners</note>
    </ligand>
</feature>
<name>A0A1I2H7H9_9BURK</name>
<evidence type="ECO:0000256" key="5">
    <source>
        <dbReference type="ARBA" id="ARBA00023002"/>
    </source>
</evidence>
<evidence type="ECO:0000256" key="1">
    <source>
        <dbReference type="ARBA" id="ARBA00007118"/>
    </source>
</evidence>
<comment type="similarity">
    <text evidence="1 7">Belongs to the nitroreductase family.</text>
</comment>
<keyword evidence="11" id="KW-1185">Reference proteome</keyword>
<dbReference type="InterPro" id="IPR000415">
    <property type="entry name" value="Nitroreductase-like"/>
</dbReference>
<keyword evidence="6 7" id="KW-0520">NAD</keyword>
<dbReference type="PIRSF" id="PIRSF000232">
    <property type="entry name" value="YdjA"/>
    <property type="match status" value="1"/>
</dbReference>
<dbReference type="PANTHER" id="PTHR43821:SF1">
    <property type="entry name" value="NAD(P)H NITROREDUCTASE YDJA-RELATED"/>
    <property type="match status" value="1"/>
</dbReference>
<keyword evidence="2 7" id="KW-0285">Flavoprotein</keyword>
<reference evidence="11" key="1">
    <citation type="submission" date="2016-10" db="EMBL/GenBank/DDBJ databases">
        <authorList>
            <person name="Varghese N."/>
            <person name="Submissions S."/>
        </authorList>
    </citation>
    <scope>NUCLEOTIDE SEQUENCE [LARGE SCALE GENOMIC DNA]</scope>
    <source>
        <strain evidence="11">DSM 27981</strain>
    </source>
</reference>
<dbReference type="Gene3D" id="3.40.109.10">
    <property type="entry name" value="NADH Oxidase"/>
    <property type="match status" value="1"/>
</dbReference>
<evidence type="ECO:0000313" key="10">
    <source>
        <dbReference type="EMBL" id="SFF25300.1"/>
    </source>
</evidence>
<dbReference type="PANTHER" id="PTHR43821">
    <property type="entry name" value="NAD(P)H NITROREDUCTASE YDJA-RELATED"/>
    <property type="match status" value="1"/>
</dbReference>
<dbReference type="EC" id="1.-.-.-" evidence="7"/>
<feature type="binding site" description="in other chain" evidence="8">
    <location>
        <begin position="159"/>
        <end position="161"/>
    </location>
    <ligand>
        <name>FMN</name>
        <dbReference type="ChEBI" id="CHEBI:58210"/>
        <note>ligand shared between dimeric partners</note>
    </ligand>
</feature>
<evidence type="ECO:0000256" key="2">
    <source>
        <dbReference type="ARBA" id="ARBA00022630"/>
    </source>
</evidence>
<dbReference type="SUPFAM" id="SSF55469">
    <property type="entry name" value="FMN-dependent nitroreductase-like"/>
    <property type="match status" value="1"/>
</dbReference>
<gene>
    <name evidence="10" type="ORF">SAMN04489711_1209</name>
</gene>
<accession>A0A1I2H7H9</accession>
<sequence>MDRKVMDSSEAPAAALNGVPGDGAGLMALLQKRQTLLPKRLGPPGPDAAQLAAIVAAAGQSPDHGRLQPWRLVLVPEAARPALAEAFAQALIERDAAALPEQIEQARDKAYRSPVLLLAVVDVLRGDAAIPAAERIVAAGCALQNMLLMATALGFGSALTSGKALHSDALRRLFALADGEQPLCFLSVGSAAAPKAARQRPGPEAYLSTLAVPGAKTGA</sequence>
<feature type="binding site" description="in other chain" evidence="8">
    <location>
        <begin position="33"/>
        <end position="35"/>
    </location>
    <ligand>
        <name>FMN</name>
        <dbReference type="ChEBI" id="CHEBI:58210"/>
        <note>ligand shared between dimeric partners</note>
    </ligand>
</feature>
<evidence type="ECO:0000256" key="4">
    <source>
        <dbReference type="ARBA" id="ARBA00022857"/>
    </source>
</evidence>
<dbReference type="STRING" id="1177982.SAMN04489711_1209"/>
<evidence type="ECO:0000256" key="6">
    <source>
        <dbReference type="ARBA" id="ARBA00023027"/>
    </source>
</evidence>
<evidence type="ECO:0000259" key="9">
    <source>
        <dbReference type="Pfam" id="PF00881"/>
    </source>
</evidence>
<dbReference type="Proteomes" id="UP000199119">
    <property type="component" value="Unassembled WGS sequence"/>
</dbReference>
<evidence type="ECO:0000313" key="11">
    <source>
        <dbReference type="Proteomes" id="UP000199119"/>
    </source>
</evidence>
<proteinExistence type="inferred from homology"/>
<evidence type="ECO:0000256" key="7">
    <source>
        <dbReference type="PIRNR" id="PIRNR000232"/>
    </source>
</evidence>
<dbReference type="InterPro" id="IPR052530">
    <property type="entry name" value="NAD(P)H_nitroreductase"/>
</dbReference>
<feature type="domain" description="Nitroreductase" evidence="9">
    <location>
        <begin position="46"/>
        <end position="189"/>
    </location>
</feature>
<protein>
    <recommendedName>
        <fullName evidence="7">Putative NAD(P)H nitroreductase</fullName>
        <ecNumber evidence="7">1.-.-.-</ecNumber>
    </recommendedName>
</protein>
<dbReference type="GO" id="GO:0016491">
    <property type="term" value="F:oxidoreductase activity"/>
    <property type="evidence" value="ECO:0007669"/>
    <property type="project" value="UniProtKB-UniRule"/>
</dbReference>
<evidence type="ECO:0000256" key="8">
    <source>
        <dbReference type="PIRSR" id="PIRSR000232-1"/>
    </source>
</evidence>
<keyword evidence="4 7" id="KW-0521">NADP</keyword>
<dbReference type="EMBL" id="FONX01000020">
    <property type="protein sequence ID" value="SFF25300.1"/>
    <property type="molecule type" value="Genomic_DNA"/>
</dbReference>
<comment type="cofactor">
    <cofactor evidence="8">
        <name>FMN</name>
        <dbReference type="ChEBI" id="CHEBI:58210"/>
    </cofactor>
    <text evidence="8">Binds 1 FMN per subunit.</text>
</comment>
<dbReference type="AlphaFoldDB" id="A0A1I2H7H9"/>
<keyword evidence="3 7" id="KW-0288">FMN</keyword>
<dbReference type="InterPro" id="IPR026021">
    <property type="entry name" value="YdjA-like"/>
</dbReference>
<organism evidence="10 11">
    <name type="scientific">Paracidovorax wautersii</name>
    <dbReference type="NCBI Taxonomy" id="1177982"/>
    <lineage>
        <taxon>Bacteria</taxon>
        <taxon>Pseudomonadati</taxon>
        <taxon>Pseudomonadota</taxon>
        <taxon>Betaproteobacteria</taxon>
        <taxon>Burkholderiales</taxon>
        <taxon>Comamonadaceae</taxon>
        <taxon>Paracidovorax</taxon>
    </lineage>
</organism>
<evidence type="ECO:0000256" key="3">
    <source>
        <dbReference type="ARBA" id="ARBA00022643"/>
    </source>
</evidence>
<dbReference type="Pfam" id="PF00881">
    <property type="entry name" value="Nitroreductase"/>
    <property type="match status" value="1"/>
</dbReference>
<dbReference type="InterPro" id="IPR029479">
    <property type="entry name" value="Nitroreductase"/>
</dbReference>